<dbReference type="SUPFAM" id="SSF53098">
    <property type="entry name" value="Ribonuclease H-like"/>
    <property type="match status" value="1"/>
</dbReference>
<evidence type="ECO:0000259" key="11">
    <source>
        <dbReference type="PROSITE" id="PS50808"/>
    </source>
</evidence>
<dbReference type="Gene3D" id="1.10.10.1070">
    <property type="entry name" value="Zinc finger, BED domain-containing"/>
    <property type="match status" value="1"/>
</dbReference>
<keyword evidence="3 9" id="KW-0863">Zinc-finger</keyword>
<keyword evidence="7" id="KW-0804">Transcription</keyword>
<dbReference type="InterPro" id="IPR012337">
    <property type="entry name" value="RNaseH-like_sf"/>
</dbReference>
<keyword evidence="8" id="KW-0539">Nucleus</keyword>
<name>A0A8C1CXB6_CYPCA</name>
<proteinExistence type="predicted"/>
<dbReference type="Pfam" id="PF05699">
    <property type="entry name" value="Dimer_Tnp_hAT"/>
    <property type="match status" value="1"/>
</dbReference>
<evidence type="ECO:0000256" key="5">
    <source>
        <dbReference type="ARBA" id="ARBA00023015"/>
    </source>
</evidence>
<dbReference type="GO" id="GO:0009791">
    <property type="term" value="P:post-embryonic development"/>
    <property type="evidence" value="ECO:0007669"/>
    <property type="project" value="UniProtKB-ARBA"/>
</dbReference>
<dbReference type="SUPFAM" id="SSF57667">
    <property type="entry name" value="beta-beta-alpha zinc fingers"/>
    <property type="match status" value="1"/>
</dbReference>
<keyword evidence="4" id="KW-0862">Zinc</keyword>
<dbReference type="OMA" id="YALTAHY"/>
<dbReference type="Ensembl" id="ENSCCRT00000058395.2">
    <property type="protein sequence ID" value="ENSCCRP00000053877.2"/>
    <property type="gene ID" value="ENSCCRG00000028818.2"/>
</dbReference>
<evidence type="ECO:0000256" key="9">
    <source>
        <dbReference type="PROSITE-ProRule" id="PRU00027"/>
    </source>
</evidence>
<dbReference type="InterPro" id="IPR008906">
    <property type="entry name" value="HATC_C_dom"/>
</dbReference>
<evidence type="ECO:0000256" key="2">
    <source>
        <dbReference type="ARBA" id="ARBA00022723"/>
    </source>
</evidence>
<feature type="region of interest" description="Disordered" evidence="10">
    <location>
        <begin position="1"/>
        <end position="28"/>
    </location>
</feature>
<evidence type="ECO:0000256" key="7">
    <source>
        <dbReference type="ARBA" id="ARBA00023163"/>
    </source>
</evidence>
<keyword evidence="2" id="KW-0479">Metal-binding</keyword>
<dbReference type="GeneTree" id="ENSGT00940000158431"/>
<feature type="domain" description="BED-type" evidence="11">
    <location>
        <begin position="30"/>
        <end position="80"/>
    </location>
</feature>
<dbReference type="PROSITE" id="PS50808">
    <property type="entry name" value="ZF_BED"/>
    <property type="match status" value="1"/>
</dbReference>
<dbReference type="SMART" id="SM00614">
    <property type="entry name" value="ZnF_BED"/>
    <property type="match status" value="1"/>
</dbReference>
<accession>A0A8C1CXB6</accession>
<dbReference type="GO" id="GO:0005634">
    <property type="term" value="C:nucleus"/>
    <property type="evidence" value="ECO:0007669"/>
    <property type="project" value="UniProtKB-SubCell"/>
</dbReference>
<dbReference type="SUPFAM" id="SSF140996">
    <property type="entry name" value="Hermes dimerisation domain"/>
    <property type="match status" value="1"/>
</dbReference>
<dbReference type="InterPro" id="IPR003656">
    <property type="entry name" value="Znf_BED"/>
</dbReference>
<comment type="subcellular location">
    <subcellularLocation>
        <location evidence="1">Nucleus</location>
    </subcellularLocation>
</comment>
<reference evidence="12" key="1">
    <citation type="submission" date="2025-08" db="UniProtKB">
        <authorList>
            <consortium name="Ensembl"/>
        </authorList>
    </citation>
    <scope>IDENTIFICATION</scope>
</reference>
<dbReference type="PANTHER" id="PTHR46481">
    <property type="entry name" value="ZINC FINGER BED DOMAIN-CONTAINING PROTEIN 4"/>
    <property type="match status" value="1"/>
</dbReference>
<keyword evidence="6" id="KW-0238">DNA-binding</keyword>
<reference evidence="12" key="2">
    <citation type="submission" date="2025-09" db="UniProtKB">
        <authorList>
            <consortium name="Ensembl"/>
        </authorList>
    </citation>
    <scope>IDENTIFICATION</scope>
</reference>
<dbReference type="AlphaFoldDB" id="A0A8C1CXB6"/>
<dbReference type="Pfam" id="PF02892">
    <property type="entry name" value="zf-BED"/>
    <property type="match status" value="1"/>
</dbReference>
<evidence type="ECO:0000256" key="6">
    <source>
        <dbReference type="ARBA" id="ARBA00023125"/>
    </source>
</evidence>
<dbReference type="Proteomes" id="UP001108240">
    <property type="component" value="Unplaced"/>
</dbReference>
<protein>
    <recommendedName>
        <fullName evidence="11">BED-type domain-containing protein</fullName>
    </recommendedName>
</protein>
<evidence type="ECO:0000313" key="13">
    <source>
        <dbReference type="Proteomes" id="UP001108240"/>
    </source>
</evidence>
<dbReference type="InterPro" id="IPR052035">
    <property type="entry name" value="ZnF_BED_domain_contain"/>
</dbReference>
<dbReference type="GO" id="GO:0003677">
    <property type="term" value="F:DNA binding"/>
    <property type="evidence" value="ECO:0007669"/>
    <property type="project" value="UniProtKB-KW"/>
</dbReference>
<dbReference type="GO" id="GO:0008270">
    <property type="term" value="F:zinc ion binding"/>
    <property type="evidence" value="ECO:0007669"/>
    <property type="project" value="UniProtKB-KW"/>
</dbReference>
<evidence type="ECO:0000256" key="1">
    <source>
        <dbReference type="ARBA" id="ARBA00004123"/>
    </source>
</evidence>
<dbReference type="GO" id="GO:0046983">
    <property type="term" value="F:protein dimerization activity"/>
    <property type="evidence" value="ECO:0007669"/>
    <property type="project" value="InterPro"/>
</dbReference>
<dbReference type="PANTHER" id="PTHR46481:SF10">
    <property type="entry name" value="ZINC FINGER BED DOMAIN-CONTAINING PROTEIN 39"/>
    <property type="match status" value="1"/>
</dbReference>
<organism evidence="12 13">
    <name type="scientific">Cyprinus carpio carpio</name>
    <dbReference type="NCBI Taxonomy" id="630221"/>
    <lineage>
        <taxon>Eukaryota</taxon>
        <taxon>Metazoa</taxon>
        <taxon>Chordata</taxon>
        <taxon>Craniata</taxon>
        <taxon>Vertebrata</taxon>
        <taxon>Euteleostomi</taxon>
        <taxon>Actinopterygii</taxon>
        <taxon>Neopterygii</taxon>
        <taxon>Teleostei</taxon>
        <taxon>Ostariophysi</taxon>
        <taxon>Cypriniformes</taxon>
        <taxon>Cyprinidae</taxon>
        <taxon>Cyprininae</taxon>
        <taxon>Cyprinus</taxon>
    </lineage>
</organism>
<keyword evidence="5" id="KW-0805">Transcription regulation</keyword>
<evidence type="ECO:0000256" key="4">
    <source>
        <dbReference type="ARBA" id="ARBA00022833"/>
    </source>
</evidence>
<evidence type="ECO:0000256" key="3">
    <source>
        <dbReference type="ARBA" id="ARBA00022771"/>
    </source>
</evidence>
<evidence type="ECO:0000256" key="8">
    <source>
        <dbReference type="ARBA" id="ARBA00023242"/>
    </source>
</evidence>
<evidence type="ECO:0000256" key="10">
    <source>
        <dbReference type="SAM" id="MobiDB-lite"/>
    </source>
</evidence>
<dbReference type="InterPro" id="IPR036236">
    <property type="entry name" value="Znf_C2H2_sf"/>
</dbReference>
<sequence>MEFIKEEREDTSDPEEYKTKEAEPQTAKKRKTSPVWEYFDQISFNKVKCMLCSKVLGYNNNTSSMIRHYRALHENKEGSGCGHSQAARKQELDEALVTMIVKDTQPFSIVEDVGFRDFVQKLDPSYVLPTRRAVKAMVEAKYAESKEKAKAEVKKVSAVSLTSDMWTSINTDACLAVACHYVDSNTCLNSVLLGVLTFPQAHTAEDLAQVKASLMEEWGITHSVTCLVTDGAADMIACGRELRLRHTVCIAHTLNLIVKKALEQTSALADILAKARKLVGFFRSSTTAKEKLAQLQQQMGRPTLKLVQEAETRWNSTFEMLRRLVELREPVGAALASLATEIPPLSSDEFSSVSACLALLSGFNDATVELSEEKRVSGSKVLPLLKMLDENLQEEMTDVASPVARQMGEHLKRQLREKLNTLQSMSIMSLSTMLDPRFKAMGFLSPTKASEAIKRLTSECAAIVPTPSASRGAGLVTPGNKLWRHLDDRVMESRRRHSVTADAAVEVQRYLAEPNIGRSEDPLQYWERQKLIYPHLYRLAVKYLCTPASSVPCERVFSKAGEVVSKKRTRLSPKTLEKLMFLNKNV</sequence>
<evidence type="ECO:0000313" key="12">
    <source>
        <dbReference type="Ensembl" id="ENSCCRP00000053877.2"/>
    </source>
</evidence>
<keyword evidence="13" id="KW-1185">Reference proteome</keyword>